<evidence type="ECO:0000256" key="8">
    <source>
        <dbReference type="PIRSR" id="PIRSR500134-1"/>
    </source>
</evidence>
<evidence type="ECO:0000313" key="13">
    <source>
        <dbReference type="Proteomes" id="UP000275076"/>
    </source>
</evidence>
<evidence type="ECO:0000256" key="6">
    <source>
        <dbReference type="ARBA" id="ARBA00047473"/>
    </source>
</evidence>
<dbReference type="PANTHER" id="PTHR43750">
    <property type="entry name" value="UDP-GLUCOSE 6-DEHYDROGENASE TUAD"/>
    <property type="match status" value="1"/>
</dbReference>
<comment type="similarity">
    <text evidence="2 7">Belongs to the UDP-glucose/GDP-mannose dehydrogenase family.</text>
</comment>
<reference evidence="12 13" key="1">
    <citation type="submission" date="2018-10" db="EMBL/GenBank/DDBJ databases">
        <title>Draft genome sequence of Bacillus salarius IM0101, isolated from a hypersaline soil in Inner Mongolia, China.</title>
        <authorList>
            <person name="Yamprayoonswat W."/>
            <person name="Boonvisut S."/>
            <person name="Jumpathong W."/>
            <person name="Sittihan S."/>
            <person name="Ruangsuj P."/>
            <person name="Wanthongcharoen S."/>
            <person name="Thongpramul N."/>
            <person name="Pimmason S."/>
            <person name="Yu B."/>
            <person name="Yasawong M."/>
        </authorList>
    </citation>
    <scope>NUCLEOTIDE SEQUENCE [LARGE SCALE GENOMIC DNA]</scope>
    <source>
        <strain evidence="12 13">IM0101</strain>
    </source>
</reference>
<feature type="active site" description="Nucleophile" evidence="8">
    <location>
        <position position="259"/>
    </location>
</feature>
<dbReference type="UniPathway" id="UPA00038">
    <property type="reaction ID" value="UER00491"/>
</dbReference>
<evidence type="ECO:0000313" key="12">
    <source>
        <dbReference type="EMBL" id="RSL29775.1"/>
    </source>
</evidence>
<dbReference type="InterPro" id="IPR036291">
    <property type="entry name" value="NAD(P)-bd_dom_sf"/>
</dbReference>
<evidence type="ECO:0000256" key="3">
    <source>
        <dbReference type="ARBA" id="ARBA00012954"/>
    </source>
</evidence>
<feature type="binding site" evidence="10">
    <location>
        <position position="87"/>
    </location>
    <ligand>
        <name>NAD(+)</name>
        <dbReference type="ChEBI" id="CHEBI:57540"/>
    </ligand>
</feature>
<dbReference type="EMBL" id="RBVX01000052">
    <property type="protein sequence ID" value="RSL29775.1"/>
    <property type="molecule type" value="Genomic_DNA"/>
</dbReference>
<dbReference type="Gene3D" id="1.20.5.100">
    <property type="entry name" value="Cytochrome c1, transmembrane anchor, C-terminal"/>
    <property type="match status" value="1"/>
</dbReference>
<dbReference type="PIRSF" id="PIRSF000124">
    <property type="entry name" value="UDPglc_GDPman_dh"/>
    <property type="match status" value="1"/>
</dbReference>
<comment type="caution">
    <text evidence="12">The sequence shown here is derived from an EMBL/GenBank/DDBJ whole genome shotgun (WGS) entry which is preliminary data.</text>
</comment>
<accession>A0A428MUF6</accession>
<sequence length="439" mass="47583">MKKIAVIGTGYVGLVTGVALAEVGHTVTCIDIDEEKVKQLQAGHSPIYEAGLEDMLSKNISNKRLFNTTSYEEGCRNADAIYVAVGTPENADGTADLRFVEAVVRELAEVLQEETVLVTKSTVPVGTNDWMQSLMASLTDVPVHAVSNPEFLKEGTALKDAFNGDRIVIGSDHGPAGELVEEINRPFGIPVYHTDIRSAEMIKYAANAFLATKISYINEIANLCELLGANVEDVADGMGMDPRIGRSFLNAGIGYGGSCFPKDTKALVNMADQAGHNFGILDEVVLVNRKQRLKLFEKAKHRLGSLKGKNIAVLGLSFKPNTDDMREAASLAIIEELILAGATVTAFDPIAMPNAKDILPEAIYYADSSNEALQHADAAFLLTEWDEITSLPLTDIKQLMASPILFDGRNCYDPDEAERIGIEYYSIGRQDISPAAERV</sequence>
<feature type="binding site" evidence="10">
    <location>
        <position position="154"/>
    </location>
    <ligand>
        <name>NAD(+)</name>
        <dbReference type="ChEBI" id="CHEBI:57540"/>
    </ligand>
</feature>
<evidence type="ECO:0000259" key="11">
    <source>
        <dbReference type="SMART" id="SM00984"/>
    </source>
</evidence>
<comment type="pathway">
    <text evidence="1">Nucleotide-sugar biosynthesis; UDP-alpha-D-glucuronate biosynthesis; UDP-alpha-D-glucuronate from UDP-alpha-D-glucose: step 1/1.</text>
</comment>
<comment type="catalytic activity">
    <reaction evidence="6 7">
        <text>UDP-alpha-D-glucose + 2 NAD(+) + H2O = UDP-alpha-D-glucuronate + 2 NADH + 3 H(+)</text>
        <dbReference type="Rhea" id="RHEA:23596"/>
        <dbReference type="ChEBI" id="CHEBI:15377"/>
        <dbReference type="ChEBI" id="CHEBI:15378"/>
        <dbReference type="ChEBI" id="CHEBI:57540"/>
        <dbReference type="ChEBI" id="CHEBI:57945"/>
        <dbReference type="ChEBI" id="CHEBI:58052"/>
        <dbReference type="ChEBI" id="CHEBI:58885"/>
        <dbReference type="EC" id="1.1.1.22"/>
    </reaction>
</comment>
<dbReference type="GO" id="GO:0051287">
    <property type="term" value="F:NAD binding"/>
    <property type="evidence" value="ECO:0007669"/>
    <property type="project" value="InterPro"/>
</dbReference>
<keyword evidence="13" id="KW-1185">Reference proteome</keyword>
<protein>
    <recommendedName>
        <fullName evidence="3 7">UDP-glucose 6-dehydrogenase</fullName>
        <ecNumber evidence="3 7">1.1.1.22</ecNumber>
    </recommendedName>
</protein>
<name>A0A428MUF6_9BACI</name>
<feature type="binding site" evidence="10">
    <location>
        <position position="122"/>
    </location>
    <ligand>
        <name>NAD(+)</name>
        <dbReference type="ChEBI" id="CHEBI:57540"/>
    </ligand>
</feature>
<dbReference type="Pfam" id="PF00984">
    <property type="entry name" value="UDPG_MGDP_dh"/>
    <property type="match status" value="1"/>
</dbReference>
<dbReference type="AlphaFoldDB" id="A0A428MUF6"/>
<dbReference type="GO" id="GO:0003979">
    <property type="term" value="F:UDP-glucose 6-dehydrogenase activity"/>
    <property type="evidence" value="ECO:0007669"/>
    <property type="project" value="UniProtKB-EC"/>
</dbReference>
<feature type="binding site" evidence="9">
    <location>
        <position position="256"/>
    </location>
    <ligand>
        <name>substrate</name>
    </ligand>
</feature>
<dbReference type="InterPro" id="IPR017476">
    <property type="entry name" value="UDP-Glc/GDP-Man"/>
</dbReference>
<dbReference type="InterPro" id="IPR036220">
    <property type="entry name" value="UDP-Glc/GDP-Man_DH_C_sf"/>
</dbReference>
<dbReference type="OrthoDB" id="9803238at2"/>
<feature type="binding site" evidence="9">
    <location>
        <position position="319"/>
    </location>
    <ligand>
        <name>substrate</name>
    </ligand>
</feature>
<evidence type="ECO:0000256" key="5">
    <source>
        <dbReference type="ARBA" id="ARBA00023027"/>
    </source>
</evidence>
<evidence type="ECO:0000256" key="1">
    <source>
        <dbReference type="ARBA" id="ARBA00004701"/>
    </source>
</evidence>
<dbReference type="Pfam" id="PF03720">
    <property type="entry name" value="UDPG_MGDP_dh_C"/>
    <property type="match status" value="1"/>
</dbReference>
<feature type="binding site" evidence="10">
    <location>
        <position position="262"/>
    </location>
    <ligand>
        <name>NAD(+)</name>
        <dbReference type="ChEBI" id="CHEBI:57540"/>
    </ligand>
</feature>
<evidence type="ECO:0000256" key="4">
    <source>
        <dbReference type="ARBA" id="ARBA00023002"/>
    </source>
</evidence>
<dbReference type="NCBIfam" id="TIGR03026">
    <property type="entry name" value="NDP-sugDHase"/>
    <property type="match status" value="1"/>
</dbReference>
<feature type="binding site" evidence="9">
    <location>
        <position position="203"/>
    </location>
    <ligand>
        <name>substrate</name>
    </ligand>
</feature>
<dbReference type="SMART" id="SM00984">
    <property type="entry name" value="UDPG_MGDP_dh_C"/>
    <property type="match status" value="1"/>
</dbReference>
<proteinExistence type="inferred from homology"/>
<dbReference type="SUPFAM" id="SSF52413">
    <property type="entry name" value="UDP-glucose/GDP-mannose dehydrogenase C-terminal domain"/>
    <property type="match status" value="1"/>
</dbReference>
<dbReference type="SUPFAM" id="SSF48179">
    <property type="entry name" value="6-phosphogluconate dehydrogenase C-terminal domain-like"/>
    <property type="match status" value="1"/>
</dbReference>
<dbReference type="InterPro" id="IPR014026">
    <property type="entry name" value="UDP-Glc/GDP-Man_DH_dimer"/>
</dbReference>
<evidence type="ECO:0000256" key="9">
    <source>
        <dbReference type="PIRSR" id="PIRSR500134-2"/>
    </source>
</evidence>
<feature type="binding site" evidence="9">
    <location>
        <begin position="151"/>
        <end position="154"/>
    </location>
    <ligand>
        <name>substrate</name>
    </ligand>
</feature>
<evidence type="ECO:0000256" key="7">
    <source>
        <dbReference type="PIRNR" id="PIRNR000124"/>
    </source>
</evidence>
<feature type="binding site" evidence="10">
    <location>
        <position position="36"/>
    </location>
    <ligand>
        <name>NAD(+)</name>
        <dbReference type="ChEBI" id="CHEBI:57540"/>
    </ligand>
</feature>
<gene>
    <name evidence="12" type="ORF">D7Z54_29535</name>
</gene>
<dbReference type="Gene3D" id="3.40.50.720">
    <property type="entry name" value="NAD(P)-binding Rossmann-like Domain"/>
    <property type="match status" value="2"/>
</dbReference>
<feature type="binding site" evidence="10">
    <location>
        <position position="326"/>
    </location>
    <ligand>
        <name>NAD(+)</name>
        <dbReference type="ChEBI" id="CHEBI:57540"/>
    </ligand>
</feature>
<dbReference type="Proteomes" id="UP000275076">
    <property type="component" value="Unassembled WGS sequence"/>
</dbReference>
<dbReference type="InterPro" id="IPR008927">
    <property type="entry name" value="6-PGluconate_DH-like_C_sf"/>
</dbReference>
<keyword evidence="5 7" id="KW-0520">NAD</keyword>
<dbReference type="Pfam" id="PF03721">
    <property type="entry name" value="UDPG_MGDP_dh_N"/>
    <property type="match status" value="1"/>
</dbReference>
<feature type="domain" description="UDP-glucose/GDP-mannose dehydrogenase C-terminal" evidence="11">
    <location>
        <begin position="312"/>
        <end position="414"/>
    </location>
</feature>
<evidence type="ECO:0000256" key="2">
    <source>
        <dbReference type="ARBA" id="ARBA00006601"/>
    </source>
</evidence>
<dbReference type="GO" id="GO:0006065">
    <property type="term" value="P:UDP-glucuronate biosynthetic process"/>
    <property type="evidence" value="ECO:0007669"/>
    <property type="project" value="UniProtKB-UniPathway"/>
</dbReference>
<dbReference type="SUPFAM" id="SSF51735">
    <property type="entry name" value="NAD(P)-binding Rossmann-fold domains"/>
    <property type="match status" value="1"/>
</dbReference>
<keyword evidence="4 7" id="KW-0560">Oxidoreductase</keyword>
<dbReference type="PIRSF" id="PIRSF500134">
    <property type="entry name" value="UDPglc_DH_bac"/>
    <property type="match status" value="1"/>
</dbReference>
<feature type="binding site" evidence="9">
    <location>
        <begin position="248"/>
        <end position="252"/>
    </location>
    <ligand>
        <name>substrate</name>
    </ligand>
</feature>
<feature type="binding site" evidence="10">
    <location>
        <position position="31"/>
    </location>
    <ligand>
        <name>NAD(+)</name>
        <dbReference type="ChEBI" id="CHEBI:57540"/>
    </ligand>
</feature>
<dbReference type="InterPro" id="IPR014027">
    <property type="entry name" value="UDP-Glc/GDP-Man_DH_C"/>
</dbReference>
<dbReference type="GO" id="GO:0000271">
    <property type="term" value="P:polysaccharide biosynthetic process"/>
    <property type="evidence" value="ECO:0007669"/>
    <property type="project" value="InterPro"/>
</dbReference>
<evidence type="ECO:0000256" key="10">
    <source>
        <dbReference type="PIRSR" id="PIRSR500134-3"/>
    </source>
</evidence>
<dbReference type="InterPro" id="IPR028357">
    <property type="entry name" value="UDPglc_DH_bac"/>
</dbReference>
<dbReference type="EC" id="1.1.1.22" evidence="3 7"/>
<dbReference type="RefSeq" id="WP_125561908.1">
    <property type="nucleotide sequence ID" value="NZ_RBVX01000052.1"/>
</dbReference>
<organism evidence="12 13">
    <name type="scientific">Salibacterium salarium</name>
    <dbReference type="NCBI Taxonomy" id="284579"/>
    <lineage>
        <taxon>Bacteria</taxon>
        <taxon>Bacillati</taxon>
        <taxon>Bacillota</taxon>
        <taxon>Bacilli</taxon>
        <taxon>Bacillales</taxon>
        <taxon>Bacillaceae</taxon>
    </lineage>
</organism>
<dbReference type="PANTHER" id="PTHR43750:SF4">
    <property type="entry name" value="UDP-GLUCOSE 6-DEHYDROGENASE YWQF"/>
    <property type="match status" value="1"/>
</dbReference>
<dbReference type="InterPro" id="IPR001732">
    <property type="entry name" value="UDP-Glc/GDP-Man_DH_N"/>
</dbReference>